<proteinExistence type="predicted"/>
<organism evidence="2 3">
    <name type="scientific">Nadsonia fulvescens var. elongata DSM 6958</name>
    <dbReference type="NCBI Taxonomy" id="857566"/>
    <lineage>
        <taxon>Eukaryota</taxon>
        <taxon>Fungi</taxon>
        <taxon>Dikarya</taxon>
        <taxon>Ascomycota</taxon>
        <taxon>Saccharomycotina</taxon>
        <taxon>Dipodascomycetes</taxon>
        <taxon>Dipodascales</taxon>
        <taxon>Dipodascales incertae sedis</taxon>
        <taxon>Nadsonia</taxon>
    </lineage>
</organism>
<feature type="transmembrane region" description="Helical" evidence="1">
    <location>
        <begin position="18"/>
        <end position="37"/>
    </location>
</feature>
<dbReference type="Proteomes" id="UP000095009">
    <property type="component" value="Unassembled WGS sequence"/>
</dbReference>
<name>A0A1E3PJ38_9ASCO</name>
<protein>
    <submittedName>
        <fullName evidence="2">Uncharacterized protein</fullName>
    </submittedName>
</protein>
<keyword evidence="3" id="KW-1185">Reference proteome</keyword>
<reference evidence="2 3" key="1">
    <citation type="journal article" date="2016" name="Proc. Natl. Acad. Sci. U.S.A.">
        <title>Comparative genomics of biotechnologically important yeasts.</title>
        <authorList>
            <person name="Riley R."/>
            <person name="Haridas S."/>
            <person name="Wolfe K.H."/>
            <person name="Lopes M.R."/>
            <person name="Hittinger C.T."/>
            <person name="Goeker M."/>
            <person name="Salamov A.A."/>
            <person name="Wisecaver J.H."/>
            <person name="Long T.M."/>
            <person name="Calvey C.H."/>
            <person name="Aerts A.L."/>
            <person name="Barry K.W."/>
            <person name="Choi C."/>
            <person name="Clum A."/>
            <person name="Coughlan A.Y."/>
            <person name="Deshpande S."/>
            <person name="Douglass A.P."/>
            <person name="Hanson S.J."/>
            <person name="Klenk H.-P."/>
            <person name="LaButti K.M."/>
            <person name="Lapidus A."/>
            <person name="Lindquist E.A."/>
            <person name="Lipzen A.M."/>
            <person name="Meier-Kolthoff J.P."/>
            <person name="Ohm R.A."/>
            <person name="Otillar R.P."/>
            <person name="Pangilinan J.L."/>
            <person name="Peng Y."/>
            <person name="Rokas A."/>
            <person name="Rosa C.A."/>
            <person name="Scheuner C."/>
            <person name="Sibirny A.A."/>
            <person name="Slot J.C."/>
            <person name="Stielow J.B."/>
            <person name="Sun H."/>
            <person name="Kurtzman C.P."/>
            <person name="Blackwell M."/>
            <person name="Grigoriev I.V."/>
            <person name="Jeffries T.W."/>
        </authorList>
    </citation>
    <scope>NUCLEOTIDE SEQUENCE [LARGE SCALE GENOMIC DNA]</scope>
    <source>
        <strain evidence="2 3">DSM 6958</strain>
    </source>
</reference>
<dbReference type="AlphaFoldDB" id="A0A1E3PJ38"/>
<gene>
    <name evidence="2" type="ORF">NADFUDRAFT_83260</name>
</gene>
<evidence type="ECO:0000313" key="2">
    <source>
        <dbReference type="EMBL" id="ODQ65214.1"/>
    </source>
</evidence>
<evidence type="ECO:0000313" key="3">
    <source>
        <dbReference type="Proteomes" id="UP000095009"/>
    </source>
</evidence>
<keyword evidence="1" id="KW-0472">Membrane</keyword>
<evidence type="ECO:0000256" key="1">
    <source>
        <dbReference type="SAM" id="Phobius"/>
    </source>
</evidence>
<keyword evidence="1" id="KW-0812">Transmembrane</keyword>
<keyword evidence="1" id="KW-1133">Transmembrane helix</keyword>
<sequence length="120" mass="13763">MRLIKTIILPLKLQVTRLFFLVMFLVSFTWIGFCLFLKISNKLNSFKDQARLHQSLSLAKLVIIQKDLSKTELNAANVFGAYQTSENSLACYWLLFTIDHHNLISESVMVIFLLHTGGDN</sequence>
<accession>A0A1E3PJ38</accession>
<dbReference type="EMBL" id="KV454410">
    <property type="protein sequence ID" value="ODQ65214.1"/>
    <property type="molecule type" value="Genomic_DNA"/>
</dbReference>